<keyword evidence="2" id="KW-0808">Transferase</keyword>
<dbReference type="InterPro" id="IPR036940">
    <property type="entry name" value="PI3/4_kinase_cat_sf"/>
</dbReference>
<dbReference type="VEuPathDB" id="AmoebaDB:ACA1_092890"/>
<dbReference type="InterPro" id="IPR015275">
    <property type="entry name" value="Actin-fragmin_kin_cat_dom"/>
</dbReference>
<gene>
    <name evidence="2" type="ORF">ACA1_092890</name>
</gene>
<evidence type="ECO:0000313" key="3">
    <source>
        <dbReference type="Proteomes" id="UP000011083"/>
    </source>
</evidence>
<protein>
    <submittedName>
        <fullName evidence="2">Actinfragmin kinase</fullName>
    </submittedName>
</protein>
<organism evidence="2 3">
    <name type="scientific">Acanthamoeba castellanii (strain ATCC 30010 / Neff)</name>
    <dbReference type="NCBI Taxonomy" id="1257118"/>
    <lineage>
        <taxon>Eukaryota</taxon>
        <taxon>Amoebozoa</taxon>
        <taxon>Discosea</taxon>
        <taxon>Longamoebia</taxon>
        <taxon>Centramoebida</taxon>
        <taxon>Acanthamoebidae</taxon>
        <taxon>Acanthamoeba</taxon>
    </lineage>
</organism>
<dbReference type="InterPro" id="IPR011009">
    <property type="entry name" value="Kinase-like_dom_sf"/>
</dbReference>
<keyword evidence="3" id="KW-1185">Reference proteome</keyword>
<dbReference type="Proteomes" id="UP000011083">
    <property type="component" value="Unassembled WGS sequence"/>
</dbReference>
<dbReference type="Gene3D" id="3.30.1010.10">
    <property type="entry name" value="Phosphatidylinositol 3-kinase Catalytic Subunit, Chain A, domain 4"/>
    <property type="match status" value="1"/>
</dbReference>
<evidence type="ECO:0000259" key="1">
    <source>
        <dbReference type="Pfam" id="PF09192"/>
    </source>
</evidence>
<keyword evidence="2" id="KW-0418">Kinase</keyword>
<dbReference type="GO" id="GO:0016301">
    <property type="term" value="F:kinase activity"/>
    <property type="evidence" value="ECO:0007669"/>
    <property type="project" value="UniProtKB-KW"/>
</dbReference>
<dbReference type="EMBL" id="KB008103">
    <property type="protein sequence ID" value="ELR12755.1"/>
    <property type="molecule type" value="Genomic_DNA"/>
</dbReference>
<dbReference type="InterPro" id="IPR037469">
    <property type="entry name" value="Put_AFK"/>
</dbReference>
<evidence type="ECO:0000313" key="2">
    <source>
        <dbReference type="EMBL" id="ELR12755.1"/>
    </source>
</evidence>
<dbReference type="AlphaFoldDB" id="L8GI47"/>
<sequence length="379" mass="42844">MANQVQTQVEAGVVKFVAEGEDEKKKNWLPTSLDILDNKAPSPHELTSAQLAQAKAADIDHIQWTKVSAFCRSGVGSAGVFFVKVPEGVAVVKGCDSVVEEVFAALLAERVGIRVPRVRVLEYTSREWRQAKWAIRSKAEAADPTGVDALKVEKELDRPFIMVMEFVKGKDLEQLGPQAKSLFESPDGPRLFREMGRLVCLDIVTNNWDRLPIIWDNDGNFRNLYLEQREGKDHHRTKWSVVGIDQGITAVKREVHPEGHDKYMSRVESLVVHIATRPGEEAEELQRFRDCIRTELAIDLRPSDSLEIQAGILETVKEFAKLEEKDLVEMKHKVEHMIRTDWADVWAKGLESIHIPMLMDVIDIYKRALSLPPQPAATK</sequence>
<dbReference type="PANTHER" id="PTHR38737:SF1">
    <property type="entry name" value="ACTIN-FRAGMIN KINASE DDB_G0279609-RELATED"/>
    <property type="match status" value="1"/>
</dbReference>
<dbReference type="GeneID" id="14913556"/>
<name>L8GI47_ACACF</name>
<dbReference type="PANTHER" id="PTHR38737">
    <property type="entry name" value="ACTIN-FRAGMIN KINASE DDB_G0279609-RELATED"/>
    <property type="match status" value="1"/>
</dbReference>
<proteinExistence type="predicted"/>
<dbReference type="OMA" id="YYFQGER"/>
<reference evidence="2 3" key="1">
    <citation type="journal article" date="2013" name="Genome Biol.">
        <title>Genome of Acanthamoeba castellanii highlights extensive lateral gene transfer and early evolution of tyrosine kinase signaling.</title>
        <authorList>
            <person name="Clarke M."/>
            <person name="Lohan A.J."/>
            <person name="Liu B."/>
            <person name="Lagkouvardos I."/>
            <person name="Roy S."/>
            <person name="Zafar N."/>
            <person name="Bertelli C."/>
            <person name="Schilde C."/>
            <person name="Kianianmomeni A."/>
            <person name="Burglin T.R."/>
            <person name="Frech C."/>
            <person name="Turcotte B."/>
            <person name="Kopec K.O."/>
            <person name="Synnott J.M."/>
            <person name="Choo C."/>
            <person name="Paponov I."/>
            <person name="Finkler A."/>
            <person name="Soon Heng Tan C."/>
            <person name="Hutchins A.P."/>
            <person name="Weinmeier T."/>
            <person name="Rattei T."/>
            <person name="Chu J.S."/>
            <person name="Gimenez G."/>
            <person name="Irimia M."/>
            <person name="Rigden D.J."/>
            <person name="Fitzpatrick D.A."/>
            <person name="Lorenzo-Morales J."/>
            <person name="Bateman A."/>
            <person name="Chiu C.H."/>
            <person name="Tang P."/>
            <person name="Hegemann P."/>
            <person name="Fromm H."/>
            <person name="Raoult D."/>
            <person name="Greub G."/>
            <person name="Miranda-Saavedra D."/>
            <person name="Chen N."/>
            <person name="Nash P."/>
            <person name="Ginger M.L."/>
            <person name="Horn M."/>
            <person name="Schaap P."/>
            <person name="Caler L."/>
            <person name="Loftus B."/>
        </authorList>
    </citation>
    <scope>NUCLEOTIDE SEQUENCE [LARGE SCALE GENOMIC DNA]</scope>
    <source>
        <strain evidence="2 3">Neff</strain>
    </source>
</reference>
<dbReference type="KEGG" id="acan:ACA1_092890"/>
<dbReference type="Pfam" id="PF09192">
    <property type="entry name" value="Act-Frag_cataly"/>
    <property type="match status" value="1"/>
</dbReference>
<feature type="domain" description="Actin-fragmin kinase catalytic" evidence="1">
    <location>
        <begin position="51"/>
        <end position="316"/>
    </location>
</feature>
<dbReference type="SUPFAM" id="SSF56112">
    <property type="entry name" value="Protein kinase-like (PK-like)"/>
    <property type="match status" value="1"/>
</dbReference>
<dbReference type="Gene3D" id="1.10.1070.11">
    <property type="entry name" value="Phosphatidylinositol 3-/4-kinase, catalytic domain"/>
    <property type="match status" value="1"/>
</dbReference>
<dbReference type="OrthoDB" id="17745at2759"/>
<dbReference type="CDD" id="cd05124">
    <property type="entry name" value="AFK"/>
    <property type="match status" value="1"/>
</dbReference>
<accession>L8GI47</accession>
<dbReference type="RefSeq" id="XP_004334768.1">
    <property type="nucleotide sequence ID" value="XM_004334720.1"/>
</dbReference>